<keyword evidence="3" id="KW-1185">Reference proteome</keyword>
<feature type="transmembrane region" description="Helical" evidence="1">
    <location>
        <begin position="173"/>
        <end position="193"/>
    </location>
</feature>
<dbReference type="STRING" id="368408.Tpen_1103"/>
<dbReference type="EMBL" id="CP000505">
    <property type="protein sequence ID" value="ABL78502.1"/>
    <property type="molecule type" value="Genomic_DNA"/>
</dbReference>
<feature type="transmembrane region" description="Helical" evidence="1">
    <location>
        <begin position="213"/>
        <end position="235"/>
    </location>
</feature>
<feature type="transmembrane region" description="Helical" evidence="1">
    <location>
        <begin position="77"/>
        <end position="97"/>
    </location>
</feature>
<gene>
    <name evidence="2" type="ordered locus">Tpen_1103</name>
</gene>
<dbReference type="HOGENOM" id="CLU_1105257_0_0_2"/>
<dbReference type="EnsemblBacteria" id="ABL78502">
    <property type="protein sequence ID" value="ABL78502"/>
    <property type="gene ID" value="Tpen_1103"/>
</dbReference>
<organism evidence="2 3">
    <name type="scientific">Thermofilum pendens (strain DSM 2475 / Hrk 5)</name>
    <dbReference type="NCBI Taxonomy" id="368408"/>
    <lineage>
        <taxon>Archaea</taxon>
        <taxon>Thermoproteota</taxon>
        <taxon>Thermoprotei</taxon>
        <taxon>Thermofilales</taxon>
        <taxon>Thermofilaceae</taxon>
        <taxon>Thermofilum</taxon>
    </lineage>
</organism>
<dbReference type="AlphaFoldDB" id="A1RZ72"/>
<keyword evidence="1" id="KW-0812">Transmembrane</keyword>
<evidence type="ECO:0000256" key="1">
    <source>
        <dbReference type="SAM" id="Phobius"/>
    </source>
</evidence>
<dbReference type="KEGG" id="tpe:Tpen_1103"/>
<protein>
    <submittedName>
        <fullName evidence="2">Uncharacterized protein</fullName>
    </submittedName>
</protein>
<feature type="transmembrane region" description="Helical" evidence="1">
    <location>
        <begin position="109"/>
        <end position="133"/>
    </location>
</feature>
<feature type="transmembrane region" description="Helical" evidence="1">
    <location>
        <begin position="145"/>
        <end position="166"/>
    </location>
</feature>
<dbReference type="Proteomes" id="UP000000641">
    <property type="component" value="Chromosome"/>
</dbReference>
<evidence type="ECO:0000313" key="3">
    <source>
        <dbReference type="Proteomes" id="UP000000641"/>
    </source>
</evidence>
<keyword evidence="1" id="KW-0472">Membrane</keyword>
<proteinExistence type="predicted"/>
<keyword evidence="1" id="KW-1133">Transmembrane helix</keyword>
<name>A1RZ72_THEPD</name>
<sequence length="251" mass="26754">MHIVTFVFATAVAYVLAVVSSLIFPVLGAPGVSALYVAAAVYVPLGVWMGAWGALAGYFSCFFLGLYPSGYTVVQSLVWSFADFLEAIVPAFLFRALRVDPDFTVKRGWAAKLFPVLISLGSIVLLLGIVVQVLWGSLGEPFTSIYVYSVYTGLALAVLGLLVGLAVGNAKTWATYIVGVVLTSFISGLWGAGTLTLFNFPPPLPAAAFWPVFVGWVVGDLIVLSVLSTALLVALTPVFKRTGLYVEGWWA</sequence>
<feature type="transmembrane region" description="Helical" evidence="1">
    <location>
        <begin position="34"/>
        <end position="65"/>
    </location>
</feature>
<reference evidence="3" key="1">
    <citation type="journal article" date="2008" name="J. Bacteriol.">
        <title>Genome sequence of Thermofilum pendens reveals an exceptional loss of biosynthetic pathways without genome reduction.</title>
        <authorList>
            <person name="Anderson I."/>
            <person name="Rodriguez J."/>
            <person name="Susanti D."/>
            <person name="Porat I."/>
            <person name="Reich C."/>
            <person name="Ulrich L.E."/>
            <person name="Elkins J.G."/>
            <person name="Mavromatis K."/>
            <person name="Lykidis A."/>
            <person name="Kim E."/>
            <person name="Thompson L.S."/>
            <person name="Nolan M."/>
            <person name="Land M."/>
            <person name="Copeland A."/>
            <person name="Lapidus A."/>
            <person name="Lucas S."/>
            <person name="Detter C."/>
            <person name="Zhulin I.B."/>
            <person name="Olsen G.J."/>
            <person name="Whitman W."/>
            <person name="Mukhopadhyay B."/>
            <person name="Bristow J."/>
            <person name="Kyrpides N."/>
        </authorList>
    </citation>
    <scope>NUCLEOTIDE SEQUENCE [LARGE SCALE GENOMIC DNA]</scope>
    <source>
        <strain evidence="3">DSM 2475 / Hrk 5</strain>
    </source>
</reference>
<feature type="transmembrane region" description="Helical" evidence="1">
    <location>
        <begin position="6"/>
        <end position="27"/>
    </location>
</feature>
<evidence type="ECO:0000313" key="2">
    <source>
        <dbReference type="EMBL" id="ABL78502.1"/>
    </source>
</evidence>
<dbReference type="eggNOG" id="arCOG07678">
    <property type="taxonomic scope" value="Archaea"/>
</dbReference>
<accession>A1RZ72</accession>